<dbReference type="InterPro" id="IPR002104">
    <property type="entry name" value="Integrase_catalytic"/>
</dbReference>
<keyword evidence="7" id="KW-1185">Reference proteome</keyword>
<reference evidence="6" key="1">
    <citation type="journal article" date="2014" name="Int. J. Syst. Evol. Microbiol.">
        <title>Complete genome sequence of Corynebacterium casei LMG S-19264T (=DSM 44701T), isolated from a smear-ripened cheese.</title>
        <authorList>
            <consortium name="US DOE Joint Genome Institute (JGI-PGF)"/>
            <person name="Walter F."/>
            <person name="Albersmeier A."/>
            <person name="Kalinowski J."/>
            <person name="Ruckert C."/>
        </authorList>
    </citation>
    <scope>NUCLEOTIDE SEQUENCE</scope>
    <source>
        <strain evidence="6">JCM 13583</strain>
    </source>
</reference>
<accession>A0AA37F9C0</accession>
<dbReference type="Pfam" id="PF00589">
    <property type="entry name" value="Phage_integrase"/>
    <property type="match status" value="1"/>
</dbReference>
<dbReference type="InterPro" id="IPR013762">
    <property type="entry name" value="Integrase-like_cat_sf"/>
</dbReference>
<comment type="caution">
    <text evidence="6">The sequence shown here is derived from an EMBL/GenBank/DDBJ whole genome shotgun (WGS) entry which is preliminary data.</text>
</comment>
<dbReference type="GO" id="GO:0003677">
    <property type="term" value="F:DNA binding"/>
    <property type="evidence" value="ECO:0007669"/>
    <property type="project" value="UniProtKB-KW"/>
</dbReference>
<evidence type="ECO:0000256" key="4">
    <source>
        <dbReference type="SAM" id="MobiDB-lite"/>
    </source>
</evidence>
<sequence>MSEMDDFERWLIDDQRFSPSTVKATLRKLEYVANNAGLSEDAIKSFVRSVWQNKGNKTANEYIKVINRWLKFRGLRQMKYFREYGTEFRIRICSPDEKRRLLDAASRSGPREKAMFYLLFGTGIRLGEACSLKVQDIHEDTITVTGKGRKTREVYLPPEAREALLDYIEKARAQPSDRGDLNYVFTTKAGRRMSYDYFRKICSDVARAAGVKFHPHMARHTYATELIRAGISVVYVSQLLGHEDLESTSIYLHPSQYDAIEQARSVDLFRVQKDQGLHGMDRRGFEPLASSMPRKRSTSDLPAL</sequence>
<dbReference type="Gene3D" id="1.10.443.10">
    <property type="entry name" value="Intergrase catalytic core"/>
    <property type="match status" value="1"/>
</dbReference>
<evidence type="ECO:0000256" key="2">
    <source>
        <dbReference type="ARBA" id="ARBA00023125"/>
    </source>
</evidence>
<dbReference type="GO" id="GO:0006310">
    <property type="term" value="P:DNA recombination"/>
    <property type="evidence" value="ECO:0007669"/>
    <property type="project" value="UniProtKB-KW"/>
</dbReference>
<reference evidence="6" key="2">
    <citation type="submission" date="2022-09" db="EMBL/GenBank/DDBJ databases">
        <authorList>
            <person name="Sun Q."/>
            <person name="Ohkuma M."/>
        </authorList>
    </citation>
    <scope>NUCLEOTIDE SEQUENCE</scope>
    <source>
        <strain evidence="6">JCM 13583</strain>
    </source>
</reference>
<evidence type="ECO:0000313" key="7">
    <source>
        <dbReference type="Proteomes" id="UP000632195"/>
    </source>
</evidence>
<dbReference type="GO" id="GO:0015074">
    <property type="term" value="P:DNA integration"/>
    <property type="evidence" value="ECO:0007669"/>
    <property type="project" value="UniProtKB-KW"/>
</dbReference>
<feature type="domain" description="Tyr recombinase" evidence="5">
    <location>
        <begin position="88"/>
        <end position="267"/>
    </location>
</feature>
<dbReference type="PANTHER" id="PTHR30349:SF41">
    <property type="entry name" value="INTEGRASE_RECOMBINASE PROTEIN MJ0367-RELATED"/>
    <property type="match status" value="1"/>
</dbReference>
<gene>
    <name evidence="6" type="primary">xerD</name>
    <name evidence="6" type="ORF">GCM10007108_08690</name>
</gene>
<keyword evidence="2" id="KW-0238">DNA-binding</keyword>
<evidence type="ECO:0000313" key="6">
    <source>
        <dbReference type="EMBL" id="GGM72860.1"/>
    </source>
</evidence>
<dbReference type="InterPro" id="IPR011010">
    <property type="entry name" value="DNA_brk_join_enz"/>
</dbReference>
<dbReference type="SUPFAM" id="SSF56349">
    <property type="entry name" value="DNA breaking-rejoining enzymes"/>
    <property type="match status" value="1"/>
</dbReference>
<evidence type="ECO:0000256" key="3">
    <source>
        <dbReference type="ARBA" id="ARBA00023172"/>
    </source>
</evidence>
<dbReference type="AlphaFoldDB" id="A0AA37F9C0"/>
<dbReference type="Proteomes" id="UP000632195">
    <property type="component" value="Unassembled WGS sequence"/>
</dbReference>
<evidence type="ECO:0000259" key="5">
    <source>
        <dbReference type="PROSITE" id="PS51898"/>
    </source>
</evidence>
<keyword evidence="3" id="KW-0233">DNA recombination</keyword>
<organism evidence="6 7">
    <name type="scientific">Thermogymnomonas acidicola</name>
    <dbReference type="NCBI Taxonomy" id="399579"/>
    <lineage>
        <taxon>Archaea</taxon>
        <taxon>Methanobacteriati</taxon>
        <taxon>Thermoplasmatota</taxon>
        <taxon>Thermoplasmata</taxon>
        <taxon>Thermoplasmatales</taxon>
        <taxon>Thermogymnomonas</taxon>
    </lineage>
</organism>
<dbReference type="EMBL" id="BMNY01000001">
    <property type="protein sequence ID" value="GGM72860.1"/>
    <property type="molecule type" value="Genomic_DNA"/>
</dbReference>
<name>A0AA37F9C0_9ARCH</name>
<feature type="region of interest" description="Disordered" evidence="4">
    <location>
        <begin position="280"/>
        <end position="304"/>
    </location>
</feature>
<keyword evidence="1" id="KW-0229">DNA integration</keyword>
<proteinExistence type="predicted"/>
<evidence type="ECO:0000256" key="1">
    <source>
        <dbReference type="ARBA" id="ARBA00022908"/>
    </source>
</evidence>
<dbReference type="PROSITE" id="PS51898">
    <property type="entry name" value="TYR_RECOMBINASE"/>
    <property type="match status" value="1"/>
</dbReference>
<dbReference type="InterPro" id="IPR050090">
    <property type="entry name" value="Tyrosine_recombinase_XerCD"/>
</dbReference>
<protein>
    <submittedName>
        <fullName evidence="6">Tyrosine recombinase XerD</fullName>
    </submittedName>
</protein>
<dbReference type="PANTHER" id="PTHR30349">
    <property type="entry name" value="PHAGE INTEGRASE-RELATED"/>
    <property type="match status" value="1"/>
</dbReference>